<name>H1Z1A6_9EURY</name>
<dbReference type="STRING" id="937775.Metlim_1264"/>
<sequence>MNELTKPKTENNEKNEILKDISNIIKSDRKKEKKKSNQSFEYIVGAFSLIFGIIFLVFFTMHCTVGNLFLAIQDGILGIFFFLVGTGISLKLQIRKSEKRLEKKIRKLLKEATP</sequence>
<evidence type="ECO:0000256" key="1">
    <source>
        <dbReference type="SAM" id="Phobius"/>
    </source>
</evidence>
<dbReference type="InParanoid" id="H1Z1A6"/>
<feature type="transmembrane region" description="Helical" evidence="1">
    <location>
        <begin position="39"/>
        <end position="62"/>
    </location>
</feature>
<dbReference type="EMBL" id="CM001436">
    <property type="protein sequence ID" value="EHQ35373.1"/>
    <property type="molecule type" value="Genomic_DNA"/>
</dbReference>
<keyword evidence="1" id="KW-1133">Transmembrane helix</keyword>
<feature type="transmembrane region" description="Helical" evidence="1">
    <location>
        <begin position="68"/>
        <end position="90"/>
    </location>
</feature>
<evidence type="ECO:0000313" key="3">
    <source>
        <dbReference type="Proteomes" id="UP000005741"/>
    </source>
</evidence>
<accession>H1Z1A6</accession>
<evidence type="ECO:0000313" key="2">
    <source>
        <dbReference type="EMBL" id="EHQ35373.1"/>
    </source>
</evidence>
<gene>
    <name evidence="2" type="ORF">Metlim_1264</name>
</gene>
<dbReference type="Proteomes" id="UP000005741">
    <property type="component" value="Chromosome"/>
</dbReference>
<dbReference type="RefSeq" id="WP_004077124.1">
    <property type="nucleotide sequence ID" value="NZ_CM001436.1"/>
</dbReference>
<organism evidence="2 3">
    <name type="scientific">Methanoplanus limicola DSM 2279</name>
    <dbReference type="NCBI Taxonomy" id="937775"/>
    <lineage>
        <taxon>Archaea</taxon>
        <taxon>Methanobacteriati</taxon>
        <taxon>Methanobacteriota</taxon>
        <taxon>Stenosarchaea group</taxon>
        <taxon>Methanomicrobia</taxon>
        <taxon>Methanomicrobiales</taxon>
        <taxon>Methanomicrobiaceae</taxon>
        <taxon>Methanoplanus</taxon>
    </lineage>
</organism>
<proteinExistence type="predicted"/>
<dbReference type="HOGENOM" id="CLU_2127849_0_0_2"/>
<keyword evidence="3" id="KW-1185">Reference proteome</keyword>
<keyword evidence="1" id="KW-0472">Membrane</keyword>
<reference evidence="2 3" key="1">
    <citation type="submission" date="2011-10" db="EMBL/GenBank/DDBJ databases">
        <title>The Improved High-Quality Draft genome of Methanoplanus limicola DSM 2279.</title>
        <authorList>
            <consortium name="US DOE Joint Genome Institute (JGI-PGF)"/>
            <person name="Lucas S."/>
            <person name="Copeland A."/>
            <person name="Lapidus A."/>
            <person name="Glavina del Rio T."/>
            <person name="Dalin E."/>
            <person name="Tice H."/>
            <person name="Bruce D."/>
            <person name="Goodwin L."/>
            <person name="Pitluck S."/>
            <person name="Peters L."/>
            <person name="Mikhailova N."/>
            <person name="Lu M."/>
            <person name="Kyrpides N."/>
            <person name="Mavromatis K."/>
            <person name="Ivanova N."/>
            <person name="Markowitz V."/>
            <person name="Cheng J.-F."/>
            <person name="Hugenholtz P."/>
            <person name="Woyke T."/>
            <person name="Wu D."/>
            <person name="Wirth R."/>
            <person name="Brambilla E.-M."/>
            <person name="Klenk H.-P."/>
            <person name="Eisen J.A."/>
        </authorList>
    </citation>
    <scope>NUCLEOTIDE SEQUENCE [LARGE SCALE GENOMIC DNA]</scope>
    <source>
        <strain evidence="2 3">DSM 2279</strain>
    </source>
</reference>
<protein>
    <submittedName>
        <fullName evidence="2">Uncharacterized protein</fullName>
    </submittedName>
</protein>
<keyword evidence="1" id="KW-0812">Transmembrane</keyword>
<dbReference type="AlphaFoldDB" id="H1Z1A6"/>